<proteinExistence type="predicted"/>
<dbReference type="Proteomes" id="UP001595823">
    <property type="component" value="Unassembled WGS sequence"/>
</dbReference>
<dbReference type="PANTHER" id="PTHR21621">
    <property type="entry name" value="RIBOSOMAL PROTEIN S6 MODIFICATION PROTEIN"/>
    <property type="match status" value="1"/>
</dbReference>
<evidence type="ECO:0000256" key="2">
    <source>
        <dbReference type="ARBA" id="ARBA00022741"/>
    </source>
</evidence>
<keyword evidence="3 4" id="KW-0067">ATP-binding</keyword>
<evidence type="ECO:0000259" key="5">
    <source>
        <dbReference type="PROSITE" id="PS50975"/>
    </source>
</evidence>
<dbReference type="InterPro" id="IPR013815">
    <property type="entry name" value="ATP_grasp_subdomain_1"/>
</dbReference>
<evidence type="ECO:0000256" key="4">
    <source>
        <dbReference type="PROSITE-ProRule" id="PRU00409"/>
    </source>
</evidence>
<feature type="domain" description="ATP-grasp" evidence="5">
    <location>
        <begin position="95"/>
        <end position="281"/>
    </location>
</feature>
<dbReference type="InterPro" id="IPR011761">
    <property type="entry name" value="ATP-grasp"/>
</dbReference>
<dbReference type="Pfam" id="PF08443">
    <property type="entry name" value="RimK"/>
    <property type="match status" value="1"/>
</dbReference>
<dbReference type="InterPro" id="IPR013651">
    <property type="entry name" value="ATP-grasp_RimK-type"/>
</dbReference>
<dbReference type="Gene3D" id="3.30.470.20">
    <property type="entry name" value="ATP-grasp fold, B domain"/>
    <property type="match status" value="1"/>
</dbReference>
<evidence type="ECO:0000256" key="3">
    <source>
        <dbReference type="ARBA" id="ARBA00022840"/>
    </source>
</evidence>
<dbReference type="PANTHER" id="PTHR21621:SF2">
    <property type="entry name" value="COENZYME GAMMA-F420-2:ALPHA-L-GLUTAMATE LIGASE"/>
    <property type="match status" value="1"/>
</dbReference>
<protein>
    <submittedName>
        <fullName evidence="6">RimK family alpha-L-glutamate ligase</fullName>
    </submittedName>
</protein>
<keyword evidence="1" id="KW-0479">Metal-binding</keyword>
<dbReference type="SUPFAM" id="SSF56059">
    <property type="entry name" value="Glutathione synthetase ATP-binding domain-like"/>
    <property type="match status" value="1"/>
</dbReference>
<dbReference type="NCBIfam" id="TIGR00768">
    <property type="entry name" value="rimK_fam"/>
    <property type="match status" value="1"/>
</dbReference>
<organism evidence="6 7">
    <name type="scientific">Salininema proteolyticum</name>
    <dbReference type="NCBI Taxonomy" id="1607685"/>
    <lineage>
        <taxon>Bacteria</taxon>
        <taxon>Bacillati</taxon>
        <taxon>Actinomycetota</taxon>
        <taxon>Actinomycetes</taxon>
        <taxon>Glycomycetales</taxon>
        <taxon>Glycomycetaceae</taxon>
        <taxon>Salininema</taxon>
    </lineage>
</organism>
<dbReference type="EMBL" id="JBHSDK010000002">
    <property type="protein sequence ID" value="MFC4334123.1"/>
    <property type="molecule type" value="Genomic_DNA"/>
</dbReference>
<sequence>MNDVRTDVVLSMTVLRPEERLLVEALCGQGLSVETALPGDFGEILARKNRPGVAVVRNLSHKEALANAKMLEHSGIRTLNRASSIDTCGDKGYQALLFARHGVPHPGSRLAFSFDQVQEAVESYGFPVVVKPVSGSWGRGVTRMTGPDCLDAWIGGRESTDAAGKFFPVLVQQYVDKPDHDLRVVVVGGTPVAAFRRVSDSWRTNTTLGAKVEPVEATPEMEALCQQVVEVVGEGFYGIDLVEDRAEGVLKVLEVNANPEFAKSSKIHGVDVAGLLAEYVSKLVDNPDRDNEPVSLGGVNP</sequence>
<name>A0ABV8TTP8_9ACTN</name>
<keyword evidence="6" id="KW-0436">Ligase</keyword>
<dbReference type="RefSeq" id="WP_380617855.1">
    <property type="nucleotide sequence ID" value="NZ_JBHSDK010000002.1"/>
</dbReference>
<gene>
    <name evidence="6" type="ORF">ACFPET_02805</name>
</gene>
<keyword evidence="7" id="KW-1185">Reference proteome</keyword>
<dbReference type="Gene3D" id="3.40.50.20">
    <property type="match status" value="1"/>
</dbReference>
<dbReference type="InterPro" id="IPR004666">
    <property type="entry name" value="Rp_bS6_RimK/Lys_biosynth_LsyX"/>
</dbReference>
<accession>A0ABV8TTP8</accession>
<dbReference type="PROSITE" id="PS50975">
    <property type="entry name" value="ATP_GRASP"/>
    <property type="match status" value="1"/>
</dbReference>
<reference evidence="7" key="1">
    <citation type="journal article" date="2019" name="Int. J. Syst. Evol. Microbiol.">
        <title>The Global Catalogue of Microorganisms (GCM) 10K type strain sequencing project: providing services to taxonomists for standard genome sequencing and annotation.</title>
        <authorList>
            <consortium name="The Broad Institute Genomics Platform"/>
            <consortium name="The Broad Institute Genome Sequencing Center for Infectious Disease"/>
            <person name="Wu L."/>
            <person name="Ma J."/>
        </authorList>
    </citation>
    <scope>NUCLEOTIDE SEQUENCE [LARGE SCALE GENOMIC DNA]</scope>
    <source>
        <strain evidence="7">IBRC-M 10908</strain>
    </source>
</reference>
<evidence type="ECO:0000256" key="1">
    <source>
        <dbReference type="ARBA" id="ARBA00022723"/>
    </source>
</evidence>
<dbReference type="Gene3D" id="3.30.1490.20">
    <property type="entry name" value="ATP-grasp fold, A domain"/>
    <property type="match status" value="1"/>
</dbReference>
<dbReference type="GO" id="GO:0016874">
    <property type="term" value="F:ligase activity"/>
    <property type="evidence" value="ECO:0007669"/>
    <property type="project" value="UniProtKB-KW"/>
</dbReference>
<evidence type="ECO:0000313" key="7">
    <source>
        <dbReference type="Proteomes" id="UP001595823"/>
    </source>
</evidence>
<comment type="caution">
    <text evidence="6">The sequence shown here is derived from an EMBL/GenBank/DDBJ whole genome shotgun (WGS) entry which is preliminary data.</text>
</comment>
<dbReference type="SUPFAM" id="SSF52440">
    <property type="entry name" value="PreATP-grasp domain"/>
    <property type="match status" value="1"/>
</dbReference>
<dbReference type="InterPro" id="IPR016185">
    <property type="entry name" value="PreATP-grasp_dom_sf"/>
</dbReference>
<keyword evidence="2 4" id="KW-0547">Nucleotide-binding</keyword>
<evidence type="ECO:0000313" key="6">
    <source>
        <dbReference type="EMBL" id="MFC4334123.1"/>
    </source>
</evidence>